<organism evidence="12">
    <name type="scientific">Sporolactobacillus sp. Y61</name>
    <dbReference type="NCBI Taxonomy" id="3160863"/>
    <lineage>
        <taxon>Bacteria</taxon>
        <taxon>Bacillati</taxon>
        <taxon>Bacillota</taxon>
        <taxon>Bacilli</taxon>
        <taxon>Bacillales</taxon>
        <taxon>Sporolactobacillaceae</taxon>
        <taxon>Sporolactobacillus</taxon>
    </lineage>
</organism>
<evidence type="ECO:0000256" key="5">
    <source>
        <dbReference type="ARBA" id="ARBA00022475"/>
    </source>
</evidence>
<proteinExistence type="inferred from homology"/>
<gene>
    <name evidence="12" type="primary">fliJ</name>
    <name evidence="12" type="ORF">ABNN70_10070</name>
</gene>
<name>A0AAU8ICM7_9BACL</name>
<dbReference type="Gene3D" id="1.10.287.1700">
    <property type="match status" value="1"/>
</dbReference>
<evidence type="ECO:0000256" key="11">
    <source>
        <dbReference type="SAM" id="Coils"/>
    </source>
</evidence>
<dbReference type="NCBIfam" id="TIGR02473">
    <property type="entry name" value="flagell_FliJ"/>
    <property type="match status" value="1"/>
</dbReference>
<dbReference type="InterPro" id="IPR053716">
    <property type="entry name" value="Flag_assembly_chemotaxis_eff"/>
</dbReference>
<comment type="subcellular location">
    <subcellularLocation>
        <location evidence="1">Cell membrane</location>
        <topology evidence="1">Peripheral membrane protein</topology>
        <orientation evidence="1">Cytoplasmic side</orientation>
    </subcellularLocation>
</comment>
<comment type="similarity">
    <text evidence="2">Belongs to the FliJ family.</text>
</comment>
<keyword evidence="6" id="KW-0145">Chemotaxis</keyword>
<dbReference type="GO" id="GO:0071973">
    <property type="term" value="P:bacterial-type flagellum-dependent cell motility"/>
    <property type="evidence" value="ECO:0007669"/>
    <property type="project" value="InterPro"/>
</dbReference>
<keyword evidence="10" id="KW-1006">Bacterial flagellum protein export</keyword>
<dbReference type="InterPro" id="IPR012823">
    <property type="entry name" value="Flagell_FliJ"/>
</dbReference>
<dbReference type="GO" id="GO:0006935">
    <property type="term" value="P:chemotaxis"/>
    <property type="evidence" value="ECO:0007669"/>
    <property type="project" value="UniProtKB-KW"/>
</dbReference>
<protein>
    <recommendedName>
        <fullName evidence="3">Flagellar FliJ protein</fullName>
    </recommendedName>
</protein>
<dbReference type="EMBL" id="CP159510">
    <property type="protein sequence ID" value="XCJ16045.1"/>
    <property type="molecule type" value="Genomic_DNA"/>
</dbReference>
<dbReference type="GO" id="GO:0005886">
    <property type="term" value="C:plasma membrane"/>
    <property type="evidence" value="ECO:0007669"/>
    <property type="project" value="UniProtKB-SubCell"/>
</dbReference>
<feature type="coiled-coil region" evidence="11">
    <location>
        <begin position="80"/>
        <end position="114"/>
    </location>
</feature>
<evidence type="ECO:0000256" key="7">
    <source>
        <dbReference type="ARBA" id="ARBA00022795"/>
    </source>
</evidence>
<evidence type="ECO:0000256" key="4">
    <source>
        <dbReference type="ARBA" id="ARBA00022448"/>
    </source>
</evidence>
<evidence type="ECO:0000256" key="3">
    <source>
        <dbReference type="ARBA" id="ARBA00020392"/>
    </source>
</evidence>
<keyword evidence="12" id="KW-0966">Cell projection</keyword>
<evidence type="ECO:0000313" key="12">
    <source>
        <dbReference type="EMBL" id="XCJ16045.1"/>
    </source>
</evidence>
<dbReference type="GO" id="GO:0009288">
    <property type="term" value="C:bacterial-type flagellum"/>
    <property type="evidence" value="ECO:0007669"/>
    <property type="project" value="InterPro"/>
</dbReference>
<reference evidence="12" key="1">
    <citation type="submission" date="2024-06" db="EMBL/GenBank/DDBJ databases">
        <authorList>
            <person name="Fan A."/>
            <person name="Zhang F.Y."/>
            <person name="Zhang L."/>
        </authorList>
    </citation>
    <scope>NUCLEOTIDE SEQUENCE</scope>
    <source>
        <strain evidence="12">Y61</strain>
    </source>
</reference>
<keyword evidence="4" id="KW-0813">Transport</keyword>
<keyword evidence="12" id="KW-0282">Flagellum</keyword>
<dbReference type="GO" id="GO:0044781">
    <property type="term" value="P:bacterial-type flagellum organization"/>
    <property type="evidence" value="ECO:0007669"/>
    <property type="project" value="UniProtKB-KW"/>
</dbReference>
<dbReference type="Pfam" id="PF02050">
    <property type="entry name" value="FliJ"/>
    <property type="match status" value="1"/>
</dbReference>
<keyword evidence="11" id="KW-0175">Coiled coil</keyword>
<sequence length="152" mass="18219">MAFDFRLARVLELADNKKKNLEAEYQTLFRRLEDMAKKLIDLLNQREKKQHVFQNQMQKGTTIDSIKGRLSDTAILDQLIAEETRQYDRLKQQMEAYQADLLEKSIEVKKYEKLRDKKWQHYLEKKKKIQLKSMDEIAASRASDRINGVKRW</sequence>
<keyword evidence="7" id="KW-1005">Bacterial flagellum biogenesis</keyword>
<evidence type="ECO:0000256" key="9">
    <source>
        <dbReference type="ARBA" id="ARBA00023136"/>
    </source>
</evidence>
<accession>A0AAU8ICM7</accession>
<evidence type="ECO:0000256" key="8">
    <source>
        <dbReference type="ARBA" id="ARBA00022927"/>
    </source>
</evidence>
<keyword evidence="12" id="KW-0969">Cilium</keyword>
<evidence type="ECO:0000256" key="10">
    <source>
        <dbReference type="ARBA" id="ARBA00023225"/>
    </source>
</evidence>
<evidence type="ECO:0000256" key="2">
    <source>
        <dbReference type="ARBA" id="ARBA00010004"/>
    </source>
</evidence>
<evidence type="ECO:0000256" key="1">
    <source>
        <dbReference type="ARBA" id="ARBA00004413"/>
    </source>
</evidence>
<keyword evidence="8" id="KW-0653">Protein transport</keyword>
<feature type="coiled-coil region" evidence="11">
    <location>
        <begin position="11"/>
        <end position="49"/>
    </location>
</feature>
<keyword evidence="9" id="KW-0472">Membrane</keyword>
<evidence type="ECO:0000256" key="6">
    <source>
        <dbReference type="ARBA" id="ARBA00022500"/>
    </source>
</evidence>
<dbReference type="RefSeq" id="WP_129929233.1">
    <property type="nucleotide sequence ID" value="NZ_CP159510.1"/>
</dbReference>
<dbReference type="GO" id="GO:0015031">
    <property type="term" value="P:protein transport"/>
    <property type="evidence" value="ECO:0007669"/>
    <property type="project" value="UniProtKB-KW"/>
</dbReference>
<keyword evidence="5" id="KW-1003">Cell membrane</keyword>
<dbReference type="AlphaFoldDB" id="A0AAU8ICM7"/>